<dbReference type="AlphaFoldDB" id="A0A3A2ZNM1"/>
<keyword evidence="3" id="KW-0132">Cell division</keyword>
<feature type="compositionally biased region" description="Polar residues" evidence="2">
    <location>
        <begin position="11"/>
        <end position="20"/>
    </location>
</feature>
<comment type="caution">
    <text evidence="3">The sequence shown here is derived from an EMBL/GenBank/DDBJ whole genome shotgun (WGS) entry which is preliminary data.</text>
</comment>
<organism evidence="3 4">
    <name type="scientific">Aspergillus sclerotialis</name>
    <dbReference type="NCBI Taxonomy" id="2070753"/>
    <lineage>
        <taxon>Eukaryota</taxon>
        <taxon>Fungi</taxon>
        <taxon>Dikarya</taxon>
        <taxon>Ascomycota</taxon>
        <taxon>Pezizomycotina</taxon>
        <taxon>Eurotiomycetes</taxon>
        <taxon>Eurotiomycetidae</taxon>
        <taxon>Eurotiales</taxon>
        <taxon>Aspergillaceae</taxon>
        <taxon>Aspergillus</taxon>
        <taxon>Aspergillus subgen. Polypaecilum</taxon>
    </lineage>
</organism>
<evidence type="ECO:0000256" key="2">
    <source>
        <dbReference type="SAM" id="MobiDB-lite"/>
    </source>
</evidence>
<feature type="compositionally biased region" description="Acidic residues" evidence="2">
    <location>
        <begin position="80"/>
        <end position="94"/>
    </location>
</feature>
<name>A0A3A2ZNM1_9EURO</name>
<feature type="region of interest" description="Disordered" evidence="2">
    <location>
        <begin position="71"/>
        <end position="100"/>
    </location>
</feature>
<dbReference type="Pfam" id="PF07065">
    <property type="entry name" value="D123"/>
    <property type="match status" value="1"/>
</dbReference>
<dbReference type="PANTHER" id="PTHR15323">
    <property type="entry name" value="D123 PROTEIN"/>
    <property type="match status" value="1"/>
</dbReference>
<sequence length="412" mass="47552">MPLMDPDDQTQAESSANQLQRLPFPPVPFSHIMHCSYHYWHPKYRNLTPKSRVIPLTKAFVDYLRADGIVLPPEDRVPGDDEWDDFSDDEDEPSDPSLEWPDIHAQVKNTAKDFGKVTPKMNWSAPKDATWMSATNDLQCSTASDVYLLLKSSDFITHDLEHAFDDCVPDNESSTQPEIPYHLVLRKYVNFNPALEFRCFVRDRTLICLCQRDQNHFDFLFPMRDGLRAIIQKFFDENLRDTFPDPNFAFDVYIPPPHQRVWLIDINPWAQRTDPLLFSWLEILNMKEPINEKDYKDLLEGGFVRLSINNCNNNMSHLPVQEPSDDPDTESESDVDSQADDCGPFLPEFRLIKRDDPEAYAFTSTQYSAHKLPREVVDASLAGPGGMREFMGQWQDILSKNVDPITSSDDEE</sequence>
<gene>
    <name evidence="3" type="ORF">PHISCL_04658</name>
</gene>
<proteinExistence type="inferred from homology"/>
<reference evidence="4" key="1">
    <citation type="submission" date="2017-02" db="EMBL/GenBank/DDBJ databases">
        <authorList>
            <person name="Tafer H."/>
            <person name="Lopandic K."/>
        </authorList>
    </citation>
    <scope>NUCLEOTIDE SEQUENCE [LARGE SCALE GENOMIC DNA]</scope>
    <source>
        <strain evidence="4">CBS 366.77</strain>
    </source>
</reference>
<dbReference type="STRING" id="2070753.A0A3A2ZNM1"/>
<dbReference type="GO" id="GO:0005737">
    <property type="term" value="C:cytoplasm"/>
    <property type="evidence" value="ECO:0007669"/>
    <property type="project" value="TreeGrafter"/>
</dbReference>
<evidence type="ECO:0000256" key="1">
    <source>
        <dbReference type="ARBA" id="ARBA00011047"/>
    </source>
</evidence>
<dbReference type="PANTHER" id="PTHR15323:SF6">
    <property type="entry name" value="CELL DIVISION CYCLE PROTEIN 123 HOMOLOG"/>
    <property type="match status" value="1"/>
</dbReference>
<evidence type="ECO:0000313" key="3">
    <source>
        <dbReference type="EMBL" id="RJE23007.1"/>
    </source>
</evidence>
<feature type="compositionally biased region" description="Acidic residues" evidence="2">
    <location>
        <begin position="323"/>
        <end position="339"/>
    </location>
</feature>
<dbReference type="EMBL" id="MVGC01000140">
    <property type="protein sequence ID" value="RJE23007.1"/>
    <property type="molecule type" value="Genomic_DNA"/>
</dbReference>
<protein>
    <submittedName>
        <fullName evidence="3">Cell division cycle protein</fullName>
    </submittedName>
</protein>
<keyword evidence="4" id="KW-1185">Reference proteome</keyword>
<feature type="region of interest" description="Disordered" evidence="2">
    <location>
        <begin position="1"/>
        <end position="21"/>
    </location>
</feature>
<feature type="region of interest" description="Disordered" evidence="2">
    <location>
        <begin position="315"/>
        <end position="342"/>
    </location>
</feature>
<dbReference type="Proteomes" id="UP000266188">
    <property type="component" value="Unassembled WGS sequence"/>
</dbReference>
<dbReference type="OrthoDB" id="360540at2759"/>
<dbReference type="GO" id="GO:0051301">
    <property type="term" value="P:cell division"/>
    <property type="evidence" value="ECO:0007669"/>
    <property type="project" value="UniProtKB-KW"/>
</dbReference>
<comment type="similarity">
    <text evidence="1">Belongs to the CDC123 family.</text>
</comment>
<keyword evidence="3" id="KW-0131">Cell cycle</keyword>
<accession>A0A3A2ZNM1</accession>
<feature type="compositionally biased region" description="Acidic residues" evidence="2">
    <location>
        <begin position="1"/>
        <end position="10"/>
    </location>
</feature>
<evidence type="ECO:0000313" key="4">
    <source>
        <dbReference type="Proteomes" id="UP000266188"/>
    </source>
</evidence>
<dbReference type="InterPro" id="IPR009772">
    <property type="entry name" value="CDC123"/>
</dbReference>